<dbReference type="AlphaFoldDB" id="A0A444J6K4"/>
<sequence length="261" mass="28955">MHCLRFFVITVIVALSGCAPAYQNPPRALIEPKQVIAAIEKEKQLNERKDVAIPDGEQWFEIIERQTPILLSVPHSTRPLRKGKRRFSDGGGTAALALALGELTDATVIYATYEGPSDPNYYDDNGYKEALARLVQEKKPLLVLDFHGSHPYRSYDVDIGTMNGASLLGNEDLLFSLLRHLNAEGIFSVSYNRFGGAKQDTVTKFVSEKGVPALQLEINATYVTPAAGNIEAQRFSRLLQGLARYVEEFLAEQGVERAEEK</sequence>
<keyword evidence="1" id="KW-0732">Signal</keyword>
<reference evidence="2 3" key="1">
    <citation type="submission" date="2017-01" db="EMBL/GenBank/DDBJ databases">
        <title>The cable genome- insights into the physiology and evolution of filamentous bacteria capable of sulfide oxidation via long distance electron transfer.</title>
        <authorList>
            <person name="Schreiber L."/>
            <person name="Bjerg J.T."/>
            <person name="Boggild A."/>
            <person name="Van De Vossenberg J."/>
            <person name="Meysman F."/>
            <person name="Nielsen L.P."/>
            <person name="Schramm A."/>
            <person name="Kjeldsen K.U."/>
        </authorList>
    </citation>
    <scope>NUCLEOTIDE SEQUENCE [LARGE SCALE GENOMIC DNA]</scope>
    <source>
        <strain evidence="2">A1</strain>
    </source>
</reference>
<dbReference type="EMBL" id="MTKP01000118">
    <property type="protein sequence ID" value="RWX48712.1"/>
    <property type="molecule type" value="Genomic_DNA"/>
</dbReference>
<evidence type="ECO:0008006" key="4">
    <source>
        <dbReference type="Google" id="ProtNLM"/>
    </source>
</evidence>
<evidence type="ECO:0000313" key="3">
    <source>
        <dbReference type="Proteomes" id="UP000288086"/>
    </source>
</evidence>
<feature type="signal peptide" evidence="1">
    <location>
        <begin position="1"/>
        <end position="21"/>
    </location>
</feature>
<dbReference type="Proteomes" id="UP000288086">
    <property type="component" value="Unassembled WGS sequence"/>
</dbReference>
<evidence type="ECO:0000313" key="2">
    <source>
        <dbReference type="EMBL" id="RWX48712.1"/>
    </source>
</evidence>
<proteinExistence type="predicted"/>
<gene>
    <name evidence="2" type="ORF">VT98_11184</name>
</gene>
<comment type="caution">
    <text evidence="2">The sequence shown here is derived from an EMBL/GenBank/DDBJ whole genome shotgun (WGS) entry which is preliminary data.</text>
</comment>
<protein>
    <recommendedName>
        <fullName evidence="4">N-formylglutamate amidohydrolase</fullName>
    </recommendedName>
</protein>
<organism evidence="2 3">
    <name type="scientific">Candidatus Electrothrix communis</name>
    <dbReference type="NCBI Taxonomy" id="1859133"/>
    <lineage>
        <taxon>Bacteria</taxon>
        <taxon>Pseudomonadati</taxon>
        <taxon>Thermodesulfobacteriota</taxon>
        <taxon>Desulfobulbia</taxon>
        <taxon>Desulfobulbales</taxon>
        <taxon>Desulfobulbaceae</taxon>
        <taxon>Candidatus Electrothrix</taxon>
    </lineage>
</organism>
<dbReference type="SUPFAM" id="SSF53187">
    <property type="entry name" value="Zn-dependent exopeptidases"/>
    <property type="match status" value="1"/>
</dbReference>
<dbReference type="Gene3D" id="3.40.630.40">
    <property type="entry name" value="Zn-dependent exopeptidases"/>
    <property type="match status" value="1"/>
</dbReference>
<feature type="chain" id="PRO_5019412327" description="N-formylglutamate amidohydrolase" evidence="1">
    <location>
        <begin position="22"/>
        <end position="261"/>
    </location>
</feature>
<evidence type="ECO:0000256" key="1">
    <source>
        <dbReference type="SAM" id="SignalP"/>
    </source>
</evidence>
<name>A0A444J6K4_9BACT</name>
<accession>A0A444J6K4</accession>
<dbReference type="PROSITE" id="PS51257">
    <property type="entry name" value="PROKAR_LIPOPROTEIN"/>
    <property type="match status" value="1"/>
</dbReference>
<keyword evidence="3" id="KW-1185">Reference proteome</keyword>